<organism evidence="1 2">
    <name type="scientific">Dentiscutata heterogama</name>
    <dbReference type="NCBI Taxonomy" id="1316150"/>
    <lineage>
        <taxon>Eukaryota</taxon>
        <taxon>Fungi</taxon>
        <taxon>Fungi incertae sedis</taxon>
        <taxon>Mucoromycota</taxon>
        <taxon>Glomeromycotina</taxon>
        <taxon>Glomeromycetes</taxon>
        <taxon>Diversisporales</taxon>
        <taxon>Gigasporaceae</taxon>
        <taxon>Dentiscutata</taxon>
    </lineage>
</organism>
<name>A0ACA9M2N6_9GLOM</name>
<protein>
    <submittedName>
        <fullName evidence="1">16001_t:CDS:1</fullName>
    </submittedName>
</protein>
<keyword evidence="2" id="KW-1185">Reference proteome</keyword>
<proteinExistence type="predicted"/>
<reference evidence="1" key="1">
    <citation type="submission" date="2021-06" db="EMBL/GenBank/DDBJ databases">
        <authorList>
            <person name="Kallberg Y."/>
            <person name="Tangrot J."/>
            <person name="Rosling A."/>
        </authorList>
    </citation>
    <scope>NUCLEOTIDE SEQUENCE</scope>
    <source>
        <strain evidence="1">IL203A</strain>
    </source>
</reference>
<comment type="caution">
    <text evidence="1">The sequence shown here is derived from an EMBL/GenBank/DDBJ whole genome shotgun (WGS) entry which is preliminary data.</text>
</comment>
<sequence>MTEGPLTSDTQRLVACSPRLFSSTTSTARNISSSSPYSIFLICSSNSMIRLNCIDITHDHFEQL</sequence>
<evidence type="ECO:0000313" key="1">
    <source>
        <dbReference type="EMBL" id="CAG8566408.1"/>
    </source>
</evidence>
<dbReference type="EMBL" id="CAJVPU010006927">
    <property type="protein sequence ID" value="CAG8566408.1"/>
    <property type="molecule type" value="Genomic_DNA"/>
</dbReference>
<accession>A0ACA9M2N6</accession>
<gene>
    <name evidence="1" type="ORF">DHETER_LOCUS5869</name>
</gene>
<feature type="non-terminal residue" evidence="1">
    <location>
        <position position="64"/>
    </location>
</feature>
<evidence type="ECO:0000313" key="2">
    <source>
        <dbReference type="Proteomes" id="UP000789702"/>
    </source>
</evidence>
<dbReference type="Proteomes" id="UP000789702">
    <property type="component" value="Unassembled WGS sequence"/>
</dbReference>